<dbReference type="GO" id="GO:0047631">
    <property type="term" value="F:ADP-ribose diphosphatase activity"/>
    <property type="evidence" value="ECO:0007669"/>
    <property type="project" value="TreeGrafter"/>
</dbReference>
<sequence>MSQKPQILSSEPLENSEAKWVALRRIRWQDEDGQERIWEAAERKTRGSGGVDAVAILALLQAEGQKTSTVIIEQYRPPLAQTCIEFPAGLIDGDETAEEAAIRELREETGYQAQEVVDSSPLMWCDPGMSTANMKVVTLRVPVSDMTSMPKQQLDPGEHIVRRVVELEKLYNELKAYEDRGFTVDARLANFAMGMALAKRMGL</sequence>
<evidence type="ECO:0000256" key="2">
    <source>
        <dbReference type="RuleBase" id="RU003476"/>
    </source>
</evidence>
<evidence type="ECO:0000256" key="1">
    <source>
        <dbReference type="ARBA" id="ARBA00022801"/>
    </source>
</evidence>
<dbReference type="InterPro" id="IPR020476">
    <property type="entry name" value="Nudix_hydrolase"/>
</dbReference>
<dbReference type="Gene3D" id="3.90.79.10">
    <property type="entry name" value="Nucleoside Triphosphate Pyrophosphohydrolase"/>
    <property type="match status" value="1"/>
</dbReference>
<dbReference type="OrthoDB" id="10249920at2759"/>
<evidence type="ECO:0000313" key="4">
    <source>
        <dbReference type="EMBL" id="EJU01781.1"/>
    </source>
</evidence>
<dbReference type="Proteomes" id="UP000030653">
    <property type="component" value="Unassembled WGS sequence"/>
</dbReference>
<dbReference type="GeneID" id="63685226"/>
<name>M5FVF4_DACPD</name>
<dbReference type="EMBL" id="JH795863">
    <property type="protein sequence ID" value="EJU01781.1"/>
    <property type="molecule type" value="Genomic_DNA"/>
</dbReference>
<comment type="similarity">
    <text evidence="2">Belongs to the Nudix hydrolase family.</text>
</comment>
<keyword evidence="5" id="KW-1185">Reference proteome</keyword>
<dbReference type="AlphaFoldDB" id="M5FVF4"/>
<dbReference type="GO" id="GO:0005634">
    <property type="term" value="C:nucleus"/>
    <property type="evidence" value="ECO:0007669"/>
    <property type="project" value="TreeGrafter"/>
</dbReference>
<dbReference type="PROSITE" id="PS00893">
    <property type="entry name" value="NUDIX_BOX"/>
    <property type="match status" value="1"/>
</dbReference>
<dbReference type="CDD" id="cd18888">
    <property type="entry name" value="NUDIX_ADPRase_Nudt5"/>
    <property type="match status" value="1"/>
</dbReference>
<dbReference type="SUPFAM" id="SSF55811">
    <property type="entry name" value="Nudix"/>
    <property type="match status" value="1"/>
</dbReference>
<accession>M5FVF4</accession>
<feature type="domain" description="Nudix hydrolase" evidence="3">
    <location>
        <begin position="49"/>
        <end position="188"/>
    </location>
</feature>
<dbReference type="PROSITE" id="PS51462">
    <property type="entry name" value="NUDIX"/>
    <property type="match status" value="1"/>
</dbReference>
<reference evidence="4 5" key="1">
    <citation type="journal article" date="2012" name="Science">
        <title>The Paleozoic origin of enzymatic lignin decomposition reconstructed from 31 fungal genomes.</title>
        <authorList>
            <person name="Floudas D."/>
            <person name="Binder M."/>
            <person name="Riley R."/>
            <person name="Barry K."/>
            <person name="Blanchette R.A."/>
            <person name="Henrissat B."/>
            <person name="Martinez A.T."/>
            <person name="Otillar R."/>
            <person name="Spatafora J.W."/>
            <person name="Yadav J.S."/>
            <person name="Aerts A."/>
            <person name="Benoit I."/>
            <person name="Boyd A."/>
            <person name="Carlson A."/>
            <person name="Copeland A."/>
            <person name="Coutinho P.M."/>
            <person name="de Vries R.P."/>
            <person name="Ferreira P."/>
            <person name="Findley K."/>
            <person name="Foster B."/>
            <person name="Gaskell J."/>
            <person name="Glotzer D."/>
            <person name="Gorecki P."/>
            <person name="Heitman J."/>
            <person name="Hesse C."/>
            <person name="Hori C."/>
            <person name="Igarashi K."/>
            <person name="Jurgens J.A."/>
            <person name="Kallen N."/>
            <person name="Kersten P."/>
            <person name="Kohler A."/>
            <person name="Kuees U."/>
            <person name="Kumar T.K.A."/>
            <person name="Kuo A."/>
            <person name="LaButti K."/>
            <person name="Larrondo L.F."/>
            <person name="Lindquist E."/>
            <person name="Ling A."/>
            <person name="Lombard V."/>
            <person name="Lucas S."/>
            <person name="Lundell T."/>
            <person name="Martin R."/>
            <person name="McLaughlin D.J."/>
            <person name="Morgenstern I."/>
            <person name="Morin E."/>
            <person name="Murat C."/>
            <person name="Nagy L.G."/>
            <person name="Nolan M."/>
            <person name="Ohm R.A."/>
            <person name="Patyshakuliyeva A."/>
            <person name="Rokas A."/>
            <person name="Ruiz-Duenas F.J."/>
            <person name="Sabat G."/>
            <person name="Salamov A."/>
            <person name="Samejima M."/>
            <person name="Schmutz J."/>
            <person name="Slot J.C."/>
            <person name="St John F."/>
            <person name="Stenlid J."/>
            <person name="Sun H."/>
            <person name="Sun S."/>
            <person name="Syed K."/>
            <person name="Tsang A."/>
            <person name="Wiebenga A."/>
            <person name="Young D."/>
            <person name="Pisabarro A."/>
            <person name="Eastwood D.C."/>
            <person name="Martin F."/>
            <person name="Cullen D."/>
            <person name="Grigoriev I.V."/>
            <person name="Hibbett D.S."/>
        </authorList>
    </citation>
    <scope>NUCLEOTIDE SEQUENCE [LARGE SCALE GENOMIC DNA]</scope>
    <source>
        <strain evidence="4 5">DJM-731 SS1</strain>
    </source>
</reference>
<proteinExistence type="inferred from homology"/>
<dbReference type="PRINTS" id="PR00502">
    <property type="entry name" value="NUDIXFAMILY"/>
</dbReference>
<dbReference type="InterPro" id="IPR015797">
    <property type="entry name" value="NUDIX_hydrolase-like_dom_sf"/>
</dbReference>
<dbReference type="PANTHER" id="PTHR11839:SF1">
    <property type="entry name" value="ADP-SUGAR PYROPHOSPHATASE"/>
    <property type="match status" value="1"/>
</dbReference>
<organism evidence="4 5">
    <name type="scientific">Dacryopinax primogenitus (strain DJM 731)</name>
    <name type="common">Brown rot fungus</name>
    <dbReference type="NCBI Taxonomy" id="1858805"/>
    <lineage>
        <taxon>Eukaryota</taxon>
        <taxon>Fungi</taxon>
        <taxon>Dikarya</taxon>
        <taxon>Basidiomycota</taxon>
        <taxon>Agaricomycotina</taxon>
        <taxon>Dacrymycetes</taxon>
        <taxon>Dacrymycetales</taxon>
        <taxon>Dacrymycetaceae</taxon>
        <taxon>Dacryopinax</taxon>
    </lineage>
</organism>
<dbReference type="PANTHER" id="PTHR11839">
    <property type="entry name" value="UDP/ADP-SUGAR PYROPHOSPHATASE"/>
    <property type="match status" value="1"/>
</dbReference>
<dbReference type="InterPro" id="IPR020084">
    <property type="entry name" value="NUDIX_hydrolase_CS"/>
</dbReference>
<dbReference type="Pfam" id="PF00293">
    <property type="entry name" value="NUDIX"/>
    <property type="match status" value="1"/>
</dbReference>
<dbReference type="GO" id="GO:0019693">
    <property type="term" value="P:ribose phosphate metabolic process"/>
    <property type="evidence" value="ECO:0007669"/>
    <property type="project" value="TreeGrafter"/>
</dbReference>
<evidence type="ECO:0000313" key="5">
    <source>
        <dbReference type="Proteomes" id="UP000030653"/>
    </source>
</evidence>
<dbReference type="FunFam" id="3.90.79.10:FF:000016">
    <property type="entry name" value="ADP-sugar pyrophosphatase isoform X1"/>
    <property type="match status" value="1"/>
</dbReference>
<dbReference type="InterPro" id="IPR000086">
    <property type="entry name" value="NUDIX_hydrolase_dom"/>
</dbReference>
<protein>
    <recommendedName>
        <fullName evidence="3">Nudix hydrolase domain-containing protein</fullName>
    </recommendedName>
</protein>
<dbReference type="STRING" id="1858805.M5FVF4"/>
<dbReference type="GO" id="GO:0006753">
    <property type="term" value="P:nucleoside phosphate metabolic process"/>
    <property type="evidence" value="ECO:0007669"/>
    <property type="project" value="TreeGrafter"/>
</dbReference>
<keyword evidence="1 2" id="KW-0378">Hydrolase</keyword>
<evidence type="ECO:0000259" key="3">
    <source>
        <dbReference type="PROSITE" id="PS51462"/>
    </source>
</evidence>
<dbReference type="RefSeq" id="XP_040628678.1">
    <property type="nucleotide sequence ID" value="XM_040770164.1"/>
</dbReference>
<dbReference type="OMA" id="WHWAAGW"/>
<gene>
    <name evidence="4" type="ORF">DACRYDRAFT_116230</name>
</gene>
<dbReference type="HOGENOM" id="CLU_062658_0_0_1"/>